<feature type="compositionally biased region" description="Polar residues" evidence="7">
    <location>
        <begin position="452"/>
        <end position="466"/>
    </location>
</feature>
<name>A0A6J1MKD0_BICAN</name>
<evidence type="ECO:0000256" key="4">
    <source>
        <dbReference type="ARBA" id="ARBA00022737"/>
    </source>
</evidence>
<dbReference type="InterPro" id="IPR001084">
    <property type="entry name" value="MAP_tubulin-bd_rpt"/>
</dbReference>
<feature type="compositionally biased region" description="Polar residues" evidence="7">
    <location>
        <begin position="310"/>
        <end position="336"/>
    </location>
</feature>
<feature type="compositionally biased region" description="Basic and acidic residues" evidence="7">
    <location>
        <begin position="251"/>
        <end position="261"/>
    </location>
</feature>
<dbReference type="KEGG" id="bany:112043606"/>
<sequence>MEQIPNNHVNRSLRPAVPQPQQRPQFQPGGPVTSPPQFVPRSGNQAQRGPVPAGPPGSPQIRNQAPLIRPSLQPTATQQGPRLVQSPTAAPIQQRGPVPNNLQFGPRQPPQFGGVTTPEGARPQTILQTNGTPKINTALNAPINTQLTRQSSQGSLKGLDLSNRYQNKPVNLENQNASNESLNKPDIGYEVSGATKGRSYSIAAAPGAPSPLKMEMDDRRKSVSAVGGRYEELASQSPGLGLIQEMRASKDNIRGSKESIRSEASVEGGKDIAERPESRLAGSKMTESFMGSLSNLTPKKKIDDDDDVVSQNYLTTMKNETSQNKPDLSDRSPSLTRSDESPEPKNTSQSSVLSNKSQGGTPEPQRPKTPKMEIKQEYKPEPPKEIKQNVTPSKTPSKSPILESKSPISNNKKPTDLKTSVTPFDSKKSTPRKIVSAPSYRQKDGDNDSGVDESTQGNDINGSPGSPNKKLPSKLPMKEKSSSSLKQSLSRSSSKSATAKTPETPQPNDKKKVPMNKVQVGNAPSPNIKAVKSKIGSLDNTTYKPGGGKVKIENRKLDFNNITPKIAAKNEAYTPSGGAKKITTTKLEWNVKSKVGSLQNTSYKPGGGDKKIETVKLDFKEKAKPKVASTVNITHKPGGGGVKIENQKLDFKAQSKVGSLDNVKHKPGGGDIKIFDDKDYIKQIGGQSPLPNSHGQSRQESPVPSPAQPPKEDENLNQQPC</sequence>
<feature type="compositionally biased region" description="Polar residues" evidence="7">
    <location>
        <begin position="388"/>
        <end position="398"/>
    </location>
</feature>
<organism evidence="8 9">
    <name type="scientific">Bicyclus anynana</name>
    <name type="common">Squinting bush brown butterfly</name>
    <dbReference type="NCBI Taxonomy" id="110368"/>
    <lineage>
        <taxon>Eukaryota</taxon>
        <taxon>Metazoa</taxon>
        <taxon>Ecdysozoa</taxon>
        <taxon>Arthropoda</taxon>
        <taxon>Hexapoda</taxon>
        <taxon>Insecta</taxon>
        <taxon>Pterygota</taxon>
        <taxon>Neoptera</taxon>
        <taxon>Endopterygota</taxon>
        <taxon>Lepidoptera</taxon>
        <taxon>Glossata</taxon>
        <taxon>Ditrysia</taxon>
        <taxon>Papilionoidea</taxon>
        <taxon>Nymphalidae</taxon>
        <taxon>Satyrinae</taxon>
        <taxon>Satyrini</taxon>
        <taxon>Mycalesina</taxon>
        <taxon>Bicyclus</taxon>
    </lineage>
</organism>
<feature type="compositionally biased region" description="Polar residues" evidence="7">
    <location>
        <begin position="685"/>
        <end position="702"/>
    </location>
</feature>
<feature type="compositionally biased region" description="Basic and acidic residues" evidence="7">
    <location>
        <begin position="370"/>
        <end position="387"/>
    </location>
</feature>
<feature type="compositionally biased region" description="Polar residues" evidence="7">
    <location>
        <begin position="125"/>
        <end position="137"/>
    </location>
</feature>
<dbReference type="GO" id="GO:0043005">
    <property type="term" value="C:neuron projection"/>
    <property type="evidence" value="ECO:0007669"/>
    <property type="project" value="TreeGrafter"/>
</dbReference>
<evidence type="ECO:0000313" key="8">
    <source>
        <dbReference type="Proteomes" id="UP001652582"/>
    </source>
</evidence>
<dbReference type="Pfam" id="PF00418">
    <property type="entry name" value="Tubulin-binding"/>
    <property type="match status" value="4"/>
</dbReference>
<protein>
    <recommendedName>
        <fullName evidence="6">Microtubule-associated protein</fullName>
    </recommendedName>
</protein>
<dbReference type="PROSITE" id="PS00229">
    <property type="entry name" value="TAU_MAP_1"/>
    <property type="match status" value="1"/>
</dbReference>
<evidence type="ECO:0000256" key="2">
    <source>
        <dbReference type="ARBA" id="ARBA00022490"/>
    </source>
</evidence>
<keyword evidence="6" id="KW-0493">Microtubule</keyword>
<evidence type="ECO:0000256" key="3">
    <source>
        <dbReference type="ARBA" id="ARBA00022553"/>
    </source>
</evidence>
<keyword evidence="3" id="KW-0597">Phosphoprotein</keyword>
<keyword evidence="4" id="KW-0677">Repeat</keyword>
<feature type="compositionally biased region" description="Low complexity" evidence="7">
    <location>
        <begin position="482"/>
        <end position="496"/>
    </location>
</feature>
<keyword evidence="2 6" id="KW-0963">Cytoplasm</keyword>
<dbReference type="InterPro" id="IPR027324">
    <property type="entry name" value="MAP2/MAP4/Tau"/>
</dbReference>
<feature type="compositionally biased region" description="Polar residues" evidence="7">
    <location>
        <begin position="497"/>
        <end position="507"/>
    </location>
</feature>
<dbReference type="GeneID" id="112043606"/>
<dbReference type="GO" id="GO:0005874">
    <property type="term" value="C:microtubule"/>
    <property type="evidence" value="ECO:0007669"/>
    <property type="project" value="UniProtKB-KW"/>
</dbReference>
<dbReference type="GO" id="GO:0008017">
    <property type="term" value="F:microtubule binding"/>
    <property type="evidence" value="ECO:0007669"/>
    <property type="project" value="InterPro"/>
</dbReference>
<proteinExistence type="predicted"/>
<feature type="compositionally biased region" description="Basic and acidic residues" evidence="7">
    <location>
        <begin position="268"/>
        <end position="278"/>
    </location>
</feature>
<evidence type="ECO:0000313" key="9">
    <source>
        <dbReference type="RefSeq" id="XP_023934859.2"/>
    </source>
</evidence>
<feature type="compositionally biased region" description="Polar residues" evidence="7">
    <location>
        <begin position="285"/>
        <end position="297"/>
    </location>
</feature>
<keyword evidence="8" id="KW-1185">Reference proteome</keyword>
<feature type="region of interest" description="Disordered" evidence="7">
    <location>
        <begin position="681"/>
        <end position="721"/>
    </location>
</feature>
<accession>A0A6J1MKD0</accession>
<dbReference type="PROSITE" id="PS51491">
    <property type="entry name" value="TAU_MAP_2"/>
    <property type="match status" value="4"/>
</dbReference>
<feature type="compositionally biased region" description="Polar residues" evidence="7">
    <location>
        <begin position="406"/>
        <end position="423"/>
    </location>
</feature>
<feature type="region of interest" description="Disordered" evidence="7">
    <location>
        <begin position="251"/>
        <end position="550"/>
    </location>
</feature>
<keyword evidence="5 6" id="KW-0206">Cytoskeleton</keyword>
<dbReference type="OrthoDB" id="9378527at2759"/>
<reference evidence="9" key="1">
    <citation type="submission" date="2025-08" db="UniProtKB">
        <authorList>
            <consortium name="RefSeq"/>
        </authorList>
    </citation>
    <scope>IDENTIFICATION</scope>
</reference>
<feature type="compositionally biased region" description="Low complexity" evidence="7">
    <location>
        <begin position="19"/>
        <end position="31"/>
    </location>
</feature>
<dbReference type="RefSeq" id="XP_023934859.2">
    <property type="nucleotide sequence ID" value="XM_024079091.2"/>
</dbReference>
<dbReference type="GO" id="GO:0031175">
    <property type="term" value="P:neuron projection development"/>
    <property type="evidence" value="ECO:0007669"/>
    <property type="project" value="TreeGrafter"/>
</dbReference>
<feature type="compositionally biased region" description="Polar residues" evidence="7">
    <location>
        <begin position="72"/>
        <end position="88"/>
    </location>
</feature>
<dbReference type="Proteomes" id="UP001652582">
    <property type="component" value="Chromosome 10"/>
</dbReference>
<dbReference type="AlphaFoldDB" id="A0A6J1MKD0"/>
<evidence type="ECO:0000256" key="6">
    <source>
        <dbReference type="RuleBase" id="RU000686"/>
    </source>
</evidence>
<feature type="region of interest" description="Disordered" evidence="7">
    <location>
        <begin position="1"/>
        <end position="137"/>
    </location>
</feature>
<dbReference type="PANTHER" id="PTHR11501:SF18">
    <property type="entry name" value="MICROTUBULE-ASSOCIATED PROTEIN"/>
    <property type="match status" value="1"/>
</dbReference>
<feature type="compositionally biased region" description="Polar residues" evidence="7">
    <location>
        <begin position="344"/>
        <end position="360"/>
    </location>
</feature>
<dbReference type="PANTHER" id="PTHR11501">
    <property type="entry name" value="MICROTUBULE-ASSOCIATED PROTEIN"/>
    <property type="match status" value="1"/>
</dbReference>
<evidence type="ECO:0000256" key="7">
    <source>
        <dbReference type="SAM" id="MobiDB-lite"/>
    </source>
</evidence>
<comment type="subcellular location">
    <subcellularLocation>
        <location evidence="1 6">Cytoplasm</location>
        <location evidence="1 6">Cytoskeleton</location>
    </subcellularLocation>
</comment>
<evidence type="ECO:0000256" key="1">
    <source>
        <dbReference type="ARBA" id="ARBA00004245"/>
    </source>
</evidence>
<dbReference type="GO" id="GO:0000226">
    <property type="term" value="P:microtubule cytoskeleton organization"/>
    <property type="evidence" value="ECO:0007669"/>
    <property type="project" value="TreeGrafter"/>
</dbReference>
<gene>
    <name evidence="9" type="primary">LOC112043606</name>
</gene>
<feature type="compositionally biased region" description="Polar residues" evidence="7">
    <location>
        <begin position="1"/>
        <end position="10"/>
    </location>
</feature>
<evidence type="ECO:0000256" key="5">
    <source>
        <dbReference type="ARBA" id="ARBA00023212"/>
    </source>
</evidence>